<keyword evidence="7 10" id="KW-0472">Membrane</keyword>
<keyword evidence="4 10" id="KW-1133">Transmembrane helix</keyword>
<evidence type="ECO:0000256" key="10">
    <source>
        <dbReference type="SAM" id="Phobius"/>
    </source>
</evidence>
<evidence type="ECO:0000256" key="4">
    <source>
        <dbReference type="ARBA" id="ARBA00022989"/>
    </source>
</evidence>
<dbReference type="EMBL" id="BQXS01012578">
    <property type="protein sequence ID" value="GKT25296.1"/>
    <property type="molecule type" value="Genomic_DNA"/>
</dbReference>
<dbReference type="PANTHER" id="PTHR10110">
    <property type="entry name" value="SODIUM/HYDROGEN EXCHANGER"/>
    <property type="match status" value="1"/>
</dbReference>
<feature type="transmembrane region" description="Helical" evidence="10">
    <location>
        <begin position="386"/>
        <end position="408"/>
    </location>
</feature>
<gene>
    <name evidence="12" type="ORF">ADUPG1_012995</name>
</gene>
<proteinExistence type="predicted"/>
<keyword evidence="3 10" id="KW-0812">Transmembrane</keyword>
<feature type="transmembrane region" description="Helical" evidence="10">
    <location>
        <begin position="414"/>
        <end position="434"/>
    </location>
</feature>
<evidence type="ECO:0000313" key="13">
    <source>
        <dbReference type="Proteomes" id="UP001057375"/>
    </source>
</evidence>
<dbReference type="Gene3D" id="6.10.140.1330">
    <property type="match status" value="2"/>
</dbReference>
<comment type="subcellular location">
    <subcellularLocation>
        <location evidence="1">Membrane</location>
        <topology evidence="1">Multi-pass membrane protein</topology>
    </subcellularLocation>
</comment>
<dbReference type="Pfam" id="PF00999">
    <property type="entry name" value="Na_H_Exchanger"/>
    <property type="match status" value="2"/>
</dbReference>
<organism evidence="12 13">
    <name type="scientific">Aduncisulcus paluster</name>
    <dbReference type="NCBI Taxonomy" id="2918883"/>
    <lineage>
        <taxon>Eukaryota</taxon>
        <taxon>Metamonada</taxon>
        <taxon>Carpediemonas-like organisms</taxon>
        <taxon>Aduncisulcus</taxon>
    </lineage>
</organism>
<feature type="transmembrane region" description="Helical" evidence="10">
    <location>
        <begin position="12"/>
        <end position="35"/>
    </location>
</feature>
<keyword evidence="8" id="KW-0739">Sodium transport</keyword>
<feature type="transmembrane region" description="Helical" evidence="10">
    <location>
        <begin position="151"/>
        <end position="170"/>
    </location>
</feature>
<reference evidence="12" key="1">
    <citation type="submission" date="2022-03" db="EMBL/GenBank/DDBJ databases">
        <title>Draft genome sequence of Aduncisulcus paluster, a free-living microaerophilic Fornicata.</title>
        <authorList>
            <person name="Yuyama I."/>
            <person name="Kume K."/>
            <person name="Tamura T."/>
            <person name="Inagaki Y."/>
            <person name="Hashimoto T."/>
        </authorList>
    </citation>
    <scope>NUCLEOTIDE SEQUENCE</scope>
    <source>
        <strain evidence="12">NY0171</strain>
    </source>
</reference>
<dbReference type="InterPro" id="IPR018422">
    <property type="entry name" value="Cation/H_exchanger_CPA1"/>
</dbReference>
<evidence type="ECO:0000256" key="6">
    <source>
        <dbReference type="ARBA" id="ARBA00023065"/>
    </source>
</evidence>
<evidence type="ECO:0000259" key="11">
    <source>
        <dbReference type="Pfam" id="PF00999"/>
    </source>
</evidence>
<evidence type="ECO:0000256" key="9">
    <source>
        <dbReference type="SAM" id="MobiDB-lite"/>
    </source>
</evidence>
<evidence type="ECO:0000256" key="2">
    <source>
        <dbReference type="ARBA" id="ARBA00022448"/>
    </source>
</evidence>
<feature type="transmembrane region" description="Helical" evidence="10">
    <location>
        <begin position="112"/>
        <end position="145"/>
    </location>
</feature>
<evidence type="ECO:0000313" key="12">
    <source>
        <dbReference type="EMBL" id="GKT25296.1"/>
    </source>
</evidence>
<feature type="transmembrane region" description="Helical" evidence="10">
    <location>
        <begin position="344"/>
        <end position="365"/>
    </location>
</feature>
<feature type="transmembrane region" description="Helical" evidence="10">
    <location>
        <begin position="221"/>
        <end position="252"/>
    </location>
</feature>
<feature type="domain" description="Cation/H+ exchanger transmembrane" evidence="11">
    <location>
        <begin position="1"/>
        <end position="184"/>
    </location>
</feature>
<comment type="caution">
    <text evidence="12">The sequence shown here is derived from an EMBL/GenBank/DDBJ whole genome shotgun (WGS) entry which is preliminary data.</text>
</comment>
<feature type="transmembrane region" description="Helical" evidence="10">
    <location>
        <begin position="318"/>
        <end position="338"/>
    </location>
</feature>
<dbReference type="InterPro" id="IPR006153">
    <property type="entry name" value="Cation/H_exchanger_TM"/>
</dbReference>
<evidence type="ECO:0000256" key="7">
    <source>
        <dbReference type="ARBA" id="ARBA00023136"/>
    </source>
</evidence>
<dbReference type="Proteomes" id="UP001057375">
    <property type="component" value="Unassembled WGS sequence"/>
</dbReference>
<name>A0ABQ5K1Z4_9EUKA</name>
<evidence type="ECO:0000256" key="5">
    <source>
        <dbReference type="ARBA" id="ARBA00023053"/>
    </source>
</evidence>
<accession>A0ABQ5K1Z4</accession>
<keyword evidence="6" id="KW-0406">Ion transport</keyword>
<feature type="region of interest" description="Disordered" evidence="9">
    <location>
        <begin position="569"/>
        <end position="605"/>
    </location>
</feature>
<evidence type="ECO:0000256" key="1">
    <source>
        <dbReference type="ARBA" id="ARBA00004141"/>
    </source>
</evidence>
<evidence type="ECO:0000256" key="8">
    <source>
        <dbReference type="ARBA" id="ARBA00023201"/>
    </source>
</evidence>
<sequence>MNKSMFFRNIGSIFLFAFVGTIISTIFIGLFLWALSSSGIFANGYSFLDCFAYGSIISAVDPVATLAIFSVMDANPILHMLVFGESVINDAVSMVLFNTFMKFYEHPNVDFVTILSIIGSFLLASIGSIFIGISMAVICALFFKYINLRQFPHFEFVLMFCFSYLSYMLAEAAELSGIMAILFCDPILHMLVFGESVINDAVSMVLFNTFMKFYEHPNVDFVTILSIIGSFLLASIGSIFIGISMAVICALFFKYINLRQFPHFEFVLMFCFSYLSYMLAEAAELSGIMAILFCAIVISQYAQYNISDRCRRAYAEVVKSLSFATENIVFIFLGSSLFCQTLSWDFALIVFTFIGIVIGRALNIFPLSALLNTKRKPKINGKFQFVMFWSGLRGAIAFALTLSMPYYAETFTSTTLIIVMITIVLFGGTTAPILQKLHLTRKDGVDVTESGSTDARSGGKAVVDGLSMLPGKKMSRMEQWEREKIRPLLLKPGIIVEDNEEDVVYMAKIGDSEEDTHEEHKVIRAGDFRTPFAGRKRVFSTEEGDLGAGARFDLTTSLLTQGQRELVDGYDNSYGSGRSKKNKKRAQDDVLLDIPGGSEDFGTGRRWDVHETGDLGSI</sequence>
<feature type="transmembrane region" description="Helical" evidence="10">
    <location>
        <begin position="47"/>
        <end position="71"/>
    </location>
</feature>
<feature type="transmembrane region" description="Helical" evidence="10">
    <location>
        <begin position="286"/>
        <end position="306"/>
    </location>
</feature>
<evidence type="ECO:0000256" key="3">
    <source>
        <dbReference type="ARBA" id="ARBA00022692"/>
    </source>
</evidence>
<feature type="domain" description="Cation/H+ exchanger transmembrane" evidence="11">
    <location>
        <begin position="189"/>
        <end position="436"/>
    </location>
</feature>
<keyword evidence="5" id="KW-0915">Sodium</keyword>
<protein>
    <submittedName>
        <fullName evidence="12">Cation/H+ exchanger, CPA1 family like protein</fullName>
    </submittedName>
</protein>
<keyword evidence="2" id="KW-0813">Transport</keyword>
<keyword evidence="13" id="KW-1185">Reference proteome</keyword>
<dbReference type="PANTHER" id="PTHR10110:SF187">
    <property type="entry name" value="SODIUM_HYDROGEN EXCHANGER"/>
    <property type="match status" value="1"/>
</dbReference>
<feature type="transmembrane region" description="Helical" evidence="10">
    <location>
        <begin position="77"/>
        <end position="100"/>
    </location>
</feature>